<evidence type="ECO:0000256" key="1">
    <source>
        <dbReference type="SAM" id="MobiDB-lite"/>
    </source>
</evidence>
<accession>A0AAQ3WMQ2</accession>
<dbReference type="Gene3D" id="2.30.30.140">
    <property type="match status" value="1"/>
</dbReference>
<feature type="compositionally biased region" description="Basic and acidic residues" evidence="1">
    <location>
        <begin position="55"/>
        <end position="70"/>
    </location>
</feature>
<name>A0AAQ3WMQ2_PASNO</name>
<protein>
    <recommendedName>
        <fullName evidence="2">PWWP domain-containing protein</fullName>
    </recommendedName>
</protein>
<proteinExistence type="predicted"/>
<dbReference type="CDD" id="cd05162">
    <property type="entry name" value="PWWP"/>
    <property type="match status" value="1"/>
</dbReference>
<dbReference type="Pfam" id="PF00855">
    <property type="entry name" value="PWWP"/>
    <property type="match status" value="1"/>
</dbReference>
<dbReference type="InterPro" id="IPR035979">
    <property type="entry name" value="RBD_domain_sf"/>
</dbReference>
<feature type="region of interest" description="Disordered" evidence="1">
    <location>
        <begin position="385"/>
        <end position="626"/>
    </location>
</feature>
<feature type="compositionally biased region" description="Basic residues" evidence="1">
    <location>
        <begin position="346"/>
        <end position="361"/>
    </location>
</feature>
<evidence type="ECO:0000259" key="2">
    <source>
        <dbReference type="PROSITE" id="PS50812"/>
    </source>
</evidence>
<dbReference type="SUPFAM" id="SSF63748">
    <property type="entry name" value="Tudor/PWWP/MBT"/>
    <property type="match status" value="1"/>
</dbReference>
<dbReference type="Proteomes" id="UP001341281">
    <property type="component" value="Chromosome 04"/>
</dbReference>
<feature type="compositionally biased region" description="Basic residues" evidence="1">
    <location>
        <begin position="721"/>
        <end position="738"/>
    </location>
</feature>
<feature type="domain" description="PWWP" evidence="2">
    <location>
        <begin position="94"/>
        <end position="155"/>
    </location>
</feature>
<dbReference type="EMBL" id="CP144748">
    <property type="protein sequence ID" value="WVZ67211.1"/>
    <property type="molecule type" value="Genomic_DNA"/>
</dbReference>
<dbReference type="SMART" id="SM00293">
    <property type="entry name" value="PWWP"/>
    <property type="match status" value="1"/>
</dbReference>
<feature type="compositionally biased region" description="Basic and acidic residues" evidence="1">
    <location>
        <begin position="385"/>
        <end position="394"/>
    </location>
</feature>
<reference evidence="3 4" key="1">
    <citation type="submission" date="2024-02" db="EMBL/GenBank/DDBJ databases">
        <title>High-quality chromosome-scale genome assembly of Pensacola bahiagrass (Paspalum notatum Flugge var. saurae).</title>
        <authorList>
            <person name="Vega J.M."/>
            <person name="Podio M."/>
            <person name="Orjuela J."/>
            <person name="Siena L.A."/>
            <person name="Pessino S.C."/>
            <person name="Combes M.C."/>
            <person name="Mariac C."/>
            <person name="Albertini E."/>
            <person name="Pupilli F."/>
            <person name="Ortiz J.P.A."/>
            <person name="Leblanc O."/>
        </authorList>
    </citation>
    <scope>NUCLEOTIDE SEQUENCE [LARGE SCALE GENOMIC DNA]</scope>
    <source>
        <strain evidence="3">R1</strain>
        <tissue evidence="3">Leaf</tissue>
    </source>
</reference>
<feature type="compositionally biased region" description="Basic and acidic residues" evidence="1">
    <location>
        <begin position="286"/>
        <end position="303"/>
    </location>
</feature>
<dbReference type="SUPFAM" id="SSF54928">
    <property type="entry name" value="RNA-binding domain, RBD"/>
    <property type="match status" value="1"/>
</dbReference>
<evidence type="ECO:0000313" key="4">
    <source>
        <dbReference type="Proteomes" id="UP001341281"/>
    </source>
</evidence>
<dbReference type="GO" id="GO:0003676">
    <property type="term" value="F:nucleic acid binding"/>
    <property type="evidence" value="ECO:0007669"/>
    <property type="project" value="InterPro"/>
</dbReference>
<feature type="region of interest" description="Disordered" evidence="1">
    <location>
        <begin position="284"/>
        <end position="366"/>
    </location>
</feature>
<organism evidence="3 4">
    <name type="scientific">Paspalum notatum var. saurae</name>
    <dbReference type="NCBI Taxonomy" id="547442"/>
    <lineage>
        <taxon>Eukaryota</taxon>
        <taxon>Viridiplantae</taxon>
        <taxon>Streptophyta</taxon>
        <taxon>Embryophyta</taxon>
        <taxon>Tracheophyta</taxon>
        <taxon>Spermatophyta</taxon>
        <taxon>Magnoliopsida</taxon>
        <taxon>Liliopsida</taxon>
        <taxon>Poales</taxon>
        <taxon>Poaceae</taxon>
        <taxon>PACMAD clade</taxon>
        <taxon>Panicoideae</taxon>
        <taxon>Andropogonodae</taxon>
        <taxon>Paspaleae</taxon>
        <taxon>Paspalinae</taxon>
        <taxon>Paspalum</taxon>
    </lineage>
</organism>
<feature type="compositionally biased region" description="Basic and acidic residues" evidence="1">
    <location>
        <begin position="329"/>
        <end position="345"/>
    </location>
</feature>
<feature type="compositionally biased region" description="Polar residues" evidence="1">
    <location>
        <begin position="780"/>
        <end position="789"/>
    </location>
</feature>
<feature type="region of interest" description="Disordered" evidence="1">
    <location>
        <begin position="1"/>
        <end position="70"/>
    </location>
</feature>
<dbReference type="PROSITE" id="PS50812">
    <property type="entry name" value="PWWP"/>
    <property type="match status" value="1"/>
</dbReference>
<keyword evidence="4" id="KW-1185">Reference proteome</keyword>
<feature type="region of interest" description="Disordered" evidence="1">
    <location>
        <begin position="675"/>
        <end position="699"/>
    </location>
</feature>
<dbReference type="InterPro" id="IPR000313">
    <property type="entry name" value="PWWP_dom"/>
</dbReference>
<feature type="compositionally biased region" description="Polar residues" evidence="1">
    <location>
        <begin position="609"/>
        <end position="626"/>
    </location>
</feature>
<feature type="compositionally biased region" description="Basic and acidic residues" evidence="1">
    <location>
        <begin position="403"/>
        <end position="420"/>
    </location>
</feature>
<evidence type="ECO:0000313" key="3">
    <source>
        <dbReference type="EMBL" id="WVZ67211.1"/>
    </source>
</evidence>
<dbReference type="AlphaFoldDB" id="A0AAQ3WMQ2"/>
<sequence>MADARGVASKNADKGSTSTRLRVMRSDVKEFLASPRRSHPNPKKQQSPPPHPPPPRKEKEKGKAAAATGEDKVERVQYNCAFQHEDEGSRDFAPPELVWGKVRSHPWWPGQVFDAADASEVALKHRKAGAPLVAYFWDRTFAWSDRSALLPFHANFTRLAAQSTMSSFVSAVDSALQEVGRRVEAGLSCGCFGSSIAIKQEVQNSGVRQGAYGAAVDAVYMRGSFDSEAFLDYISALGKKPLAGADLLELAIAKAQLRAFNRSRGPRDLPEFVMSEGIEEFVEATSHTKRERMQKSSEDDVLSKGKKTRRGVSSSRLKEEALPEAANDEAMHEDSSGGVTHDRLSKGKKAKLTRSSAKKKIGTSGRSNGLETVAIADSRTPANKTVDDILSESKHGRRLRSMSKKEDALEGLKKLGKDGSDELAGNAKDTPLLKDSNTRRSVHKKGRITEDEYGLGDGLKKGFHLQSSHSAKDFTSPGKRRAGHAEYSISKRVPISEHGRKKKKLSELMAETGRPNPASFGKSKSRGKRSLHDLTERAGDPDRDFEDTLKTRKRKKLNTLGDLSSQSEPLSHKKPNKAAGSSVLQAPPAVKANNAVSQTKSHRAKHRQVNATDNSPSPAKVNQGNSEAFSKESLSCGEMLWQLSIAACDLKQREKIAPTSVNFFTDFRKKSNFSCSDANEEIPEKTTDTESAPPEQPIADHMQDDYWADILINVEEPLSSLKRKKDGSKKRASKKAPQVKKLLNNSSVAVENANGPRSEEGKHGAEKGEQLKDEHELSAANGSQPSSGTKCGDEVENSILAGLVLHFNRPGAVPPRSDLIKIFSQYGPVNEAKVEVANSANSAQVIFKRRMDAEAAFAGAGKISALGPALVSFRLTDFPAAASGNGPWPGQRGEGGRESERKKERKKERR</sequence>
<gene>
    <name evidence="3" type="ORF">U9M48_016323</name>
</gene>
<dbReference type="PANTHER" id="PTHR35491">
    <property type="entry name" value="OS12G0638500-LIKE PROTEIN"/>
    <property type="match status" value="1"/>
</dbReference>
<feature type="region of interest" description="Disordered" evidence="1">
    <location>
        <begin position="721"/>
        <end position="793"/>
    </location>
</feature>
<feature type="region of interest" description="Disordered" evidence="1">
    <location>
        <begin position="880"/>
        <end position="910"/>
    </location>
</feature>
<feature type="compositionally biased region" description="Basic and acidic residues" evidence="1">
    <location>
        <begin position="757"/>
        <end position="777"/>
    </location>
</feature>
<feature type="compositionally biased region" description="Basic and acidic residues" evidence="1">
    <location>
        <begin position="530"/>
        <end position="550"/>
    </location>
</feature>
<dbReference type="PANTHER" id="PTHR35491:SF7">
    <property type="entry name" value="OS11G0303500 PROTEIN"/>
    <property type="match status" value="1"/>
</dbReference>